<dbReference type="EMBL" id="CALNXK010000001">
    <property type="protein sequence ID" value="CAH3032245.1"/>
    <property type="molecule type" value="Genomic_DNA"/>
</dbReference>
<accession>A0ABN8MQK9</accession>
<feature type="non-terminal residue" evidence="1">
    <location>
        <position position="63"/>
    </location>
</feature>
<protein>
    <submittedName>
        <fullName evidence="1">Uncharacterized protein</fullName>
    </submittedName>
</protein>
<dbReference type="Proteomes" id="UP001159405">
    <property type="component" value="Unassembled WGS sequence"/>
</dbReference>
<gene>
    <name evidence="1" type="ORF">PLOB_00000224</name>
</gene>
<proteinExistence type="predicted"/>
<reference evidence="1 2" key="1">
    <citation type="submission" date="2022-05" db="EMBL/GenBank/DDBJ databases">
        <authorList>
            <consortium name="Genoscope - CEA"/>
            <person name="William W."/>
        </authorList>
    </citation>
    <scope>NUCLEOTIDE SEQUENCE [LARGE SCALE GENOMIC DNA]</scope>
</reference>
<name>A0ABN8MQK9_9CNID</name>
<evidence type="ECO:0000313" key="1">
    <source>
        <dbReference type="EMBL" id="CAH3032245.1"/>
    </source>
</evidence>
<sequence length="63" mass="7077">MNAILQGSAPKYLIDSISVLPPSRYDLRRNNKGILLSTPKRFTKVTIGDRSFMAAALRLWNSL</sequence>
<organism evidence="1 2">
    <name type="scientific">Porites lobata</name>
    <dbReference type="NCBI Taxonomy" id="104759"/>
    <lineage>
        <taxon>Eukaryota</taxon>
        <taxon>Metazoa</taxon>
        <taxon>Cnidaria</taxon>
        <taxon>Anthozoa</taxon>
        <taxon>Hexacorallia</taxon>
        <taxon>Scleractinia</taxon>
        <taxon>Fungiina</taxon>
        <taxon>Poritidae</taxon>
        <taxon>Porites</taxon>
    </lineage>
</organism>
<evidence type="ECO:0000313" key="2">
    <source>
        <dbReference type="Proteomes" id="UP001159405"/>
    </source>
</evidence>
<keyword evidence="2" id="KW-1185">Reference proteome</keyword>
<comment type="caution">
    <text evidence="1">The sequence shown here is derived from an EMBL/GenBank/DDBJ whole genome shotgun (WGS) entry which is preliminary data.</text>
</comment>